<name>A0A918TPG3_9RHOB</name>
<dbReference type="GO" id="GO:0016787">
    <property type="term" value="F:hydrolase activity"/>
    <property type="evidence" value="ECO:0007669"/>
    <property type="project" value="InterPro"/>
</dbReference>
<accession>A0A918TPG3</accession>
<evidence type="ECO:0000313" key="3">
    <source>
        <dbReference type="EMBL" id="GHC57701.1"/>
    </source>
</evidence>
<reference evidence="3" key="2">
    <citation type="submission" date="2020-09" db="EMBL/GenBank/DDBJ databases">
        <authorList>
            <person name="Sun Q."/>
            <person name="Kim S."/>
        </authorList>
    </citation>
    <scope>NUCLEOTIDE SEQUENCE</scope>
    <source>
        <strain evidence="3">KCTC 23310</strain>
    </source>
</reference>
<protein>
    <recommendedName>
        <fullName evidence="2">Beta-lactamase hydrolase-like protein phosphatase-like domain-containing protein</fullName>
    </recommendedName>
</protein>
<dbReference type="Gene3D" id="3.90.190.10">
    <property type="entry name" value="Protein tyrosine phosphatase superfamily"/>
    <property type="match status" value="1"/>
</dbReference>
<feature type="domain" description="Beta-lactamase hydrolase-like protein phosphatase-like" evidence="2">
    <location>
        <begin position="148"/>
        <end position="256"/>
    </location>
</feature>
<dbReference type="Pfam" id="PF20398">
    <property type="entry name" value="DUF6691"/>
    <property type="match status" value="1"/>
</dbReference>
<reference evidence="3" key="1">
    <citation type="journal article" date="2014" name="Int. J. Syst. Evol. Microbiol.">
        <title>Complete genome sequence of Corynebacterium casei LMG S-19264T (=DSM 44701T), isolated from a smear-ripened cheese.</title>
        <authorList>
            <consortium name="US DOE Joint Genome Institute (JGI-PGF)"/>
            <person name="Walter F."/>
            <person name="Albersmeier A."/>
            <person name="Kalinowski J."/>
            <person name="Ruckert C."/>
        </authorList>
    </citation>
    <scope>NUCLEOTIDE SEQUENCE</scope>
    <source>
        <strain evidence="3">KCTC 23310</strain>
    </source>
</reference>
<keyword evidence="1" id="KW-0812">Transmembrane</keyword>
<feature type="transmembrane region" description="Helical" evidence="1">
    <location>
        <begin position="82"/>
        <end position="100"/>
    </location>
</feature>
<gene>
    <name evidence="3" type="ORF">GCM10007315_21480</name>
</gene>
<evidence type="ECO:0000259" key="2">
    <source>
        <dbReference type="Pfam" id="PF04273"/>
    </source>
</evidence>
<keyword evidence="1" id="KW-0472">Membrane</keyword>
<feature type="transmembrane region" description="Helical" evidence="1">
    <location>
        <begin position="106"/>
        <end position="130"/>
    </location>
</feature>
<dbReference type="Pfam" id="PF04273">
    <property type="entry name" value="BLH_phosphatase"/>
    <property type="match status" value="1"/>
</dbReference>
<dbReference type="InterPro" id="IPR029021">
    <property type="entry name" value="Prot-tyrosine_phosphatase-like"/>
</dbReference>
<dbReference type="AlphaFoldDB" id="A0A918TPG3"/>
<dbReference type="NCBIfam" id="TIGR01244">
    <property type="entry name" value="TIGR01244 family sulfur transferase"/>
    <property type="match status" value="1"/>
</dbReference>
<comment type="caution">
    <text evidence="3">The sequence shown here is derived from an EMBL/GenBank/DDBJ whole genome shotgun (WGS) entry which is preliminary data.</text>
</comment>
<proteinExistence type="predicted"/>
<evidence type="ECO:0000256" key="1">
    <source>
        <dbReference type="SAM" id="Phobius"/>
    </source>
</evidence>
<dbReference type="CDD" id="cd14503">
    <property type="entry name" value="PTP-bact"/>
    <property type="match status" value="1"/>
</dbReference>
<dbReference type="EMBL" id="BMYJ01000006">
    <property type="protein sequence ID" value="GHC57701.1"/>
    <property type="molecule type" value="Genomic_DNA"/>
</dbReference>
<dbReference type="InterPro" id="IPR046513">
    <property type="entry name" value="DUF6691"/>
</dbReference>
<keyword evidence="1" id="KW-1133">Transmembrane helix</keyword>
<evidence type="ECO:0000313" key="4">
    <source>
        <dbReference type="Proteomes" id="UP000638981"/>
    </source>
</evidence>
<feature type="transmembrane region" description="Helical" evidence="1">
    <location>
        <begin position="42"/>
        <end position="61"/>
    </location>
</feature>
<keyword evidence="4" id="KW-1185">Reference proteome</keyword>
<sequence>MLRLVFAALAGGFFGGGLMLSGMTDTARVQGFLDIFGAWNPTLAFVMGGAMLPMALAWVVADRRKVSVLGTPFPPMRRGVDRPLVLGSILFGVGWGLSGLCPGPAMAVVSFAGPGGLVFLLAMGAGMVLAPQATRLTNRLASQRLQMDIRRLTDSYAVSPQIAVEDLQAIKAAGFTTVIDNRPDGEIPPDLHTPVMKAAAEALGLTFVVNPVIGGALTMENVSLQRQAMESATGPVFAYCASGNRCSVVWALAQAGTMPVDDLVRIPARYGYQLDHLRPQLHALAGDKV</sequence>
<dbReference type="InterPro" id="IPR005939">
    <property type="entry name" value="BLH_phosphatase-like"/>
</dbReference>
<organism evidence="3 4">
    <name type="scientific">Neogemmobacter tilapiae</name>
    <dbReference type="NCBI Taxonomy" id="875041"/>
    <lineage>
        <taxon>Bacteria</taxon>
        <taxon>Pseudomonadati</taxon>
        <taxon>Pseudomonadota</taxon>
        <taxon>Alphaproteobacteria</taxon>
        <taxon>Rhodobacterales</taxon>
        <taxon>Paracoccaceae</taxon>
        <taxon>Neogemmobacter</taxon>
    </lineage>
</organism>
<dbReference type="Proteomes" id="UP000638981">
    <property type="component" value="Unassembled WGS sequence"/>
</dbReference>